<organism evidence="7 8">
    <name type="scientific">Dethiosulfatibacter aminovorans DSM 17477</name>
    <dbReference type="NCBI Taxonomy" id="1121476"/>
    <lineage>
        <taxon>Bacteria</taxon>
        <taxon>Bacillati</taxon>
        <taxon>Bacillota</taxon>
        <taxon>Tissierellia</taxon>
        <taxon>Dethiosulfatibacter</taxon>
    </lineage>
</organism>
<dbReference type="NCBIfam" id="TIGR01003">
    <property type="entry name" value="PTS_HPr_family"/>
    <property type="match status" value="1"/>
</dbReference>
<dbReference type="STRING" id="1121476.SAMN02745751_01586"/>
<keyword evidence="5" id="KW-0598">Phosphotransferase system</keyword>
<dbReference type="PROSITE" id="PS51350">
    <property type="entry name" value="PTS_HPR_DOM"/>
    <property type="match status" value="1"/>
</dbReference>
<dbReference type="InterPro" id="IPR001020">
    <property type="entry name" value="PTS_HPr_His_P_site"/>
</dbReference>
<evidence type="ECO:0000256" key="3">
    <source>
        <dbReference type="ARBA" id="ARBA00020422"/>
    </source>
</evidence>
<dbReference type="RefSeq" id="WP_073049043.1">
    <property type="nucleotide sequence ID" value="NZ_FQZL01000009.1"/>
</dbReference>
<dbReference type="InterPro" id="IPR002114">
    <property type="entry name" value="PTS_HPr_Ser_P_site"/>
</dbReference>
<dbReference type="InterPro" id="IPR000032">
    <property type="entry name" value="HPr-like"/>
</dbReference>
<dbReference type="Pfam" id="PF00381">
    <property type="entry name" value="PTS-HPr"/>
    <property type="match status" value="1"/>
</dbReference>
<evidence type="ECO:0000313" key="8">
    <source>
        <dbReference type="Proteomes" id="UP000184052"/>
    </source>
</evidence>
<dbReference type="Gene3D" id="3.30.1340.10">
    <property type="entry name" value="HPr-like"/>
    <property type="match status" value="1"/>
</dbReference>
<dbReference type="InterPro" id="IPR035895">
    <property type="entry name" value="HPr-like_sf"/>
</dbReference>
<dbReference type="PANTHER" id="PTHR33705:SF2">
    <property type="entry name" value="PHOSPHOCARRIER PROTEIN NPR"/>
    <property type="match status" value="1"/>
</dbReference>
<protein>
    <recommendedName>
        <fullName evidence="3">Phosphocarrier protein HPr</fullName>
    </recommendedName>
</protein>
<keyword evidence="8" id="KW-1185">Reference proteome</keyword>
<evidence type="ECO:0000313" key="7">
    <source>
        <dbReference type="EMBL" id="SHJ02705.1"/>
    </source>
</evidence>
<dbReference type="PROSITE" id="PS00369">
    <property type="entry name" value="PTS_HPR_HIS"/>
    <property type="match status" value="1"/>
</dbReference>
<accession>A0A1M6FY91</accession>
<proteinExistence type="predicted"/>
<dbReference type="CDD" id="cd00367">
    <property type="entry name" value="PTS-HPr_like"/>
    <property type="match status" value="1"/>
</dbReference>
<dbReference type="OrthoDB" id="9809047at2"/>
<reference evidence="7 8" key="1">
    <citation type="submission" date="2016-11" db="EMBL/GenBank/DDBJ databases">
        <authorList>
            <person name="Jaros S."/>
            <person name="Januszkiewicz K."/>
            <person name="Wedrychowicz H."/>
        </authorList>
    </citation>
    <scope>NUCLEOTIDE SEQUENCE [LARGE SCALE GENOMIC DNA]</scope>
    <source>
        <strain evidence="7 8">DSM 17477</strain>
    </source>
</reference>
<dbReference type="PROSITE" id="PS00589">
    <property type="entry name" value="PTS_HPR_SER"/>
    <property type="match status" value="1"/>
</dbReference>
<name>A0A1M6FY91_9FIRM</name>
<dbReference type="SUPFAM" id="SSF55594">
    <property type="entry name" value="HPr-like"/>
    <property type="match status" value="1"/>
</dbReference>
<sequence length="86" mass="9164">MTSKKYVIKNTIGLHARPAALFVKKAAEFESKIKVVKDDKEADAKSIISIMALGAVKGAEIVINANGDDSESAVEALVELLDSFAE</sequence>
<evidence type="ECO:0000256" key="5">
    <source>
        <dbReference type="ARBA" id="ARBA00022683"/>
    </source>
</evidence>
<dbReference type="Proteomes" id="UP000184052">
    <property type="component" value="Unassembled WGS sequence"/>
</dbReference>
<dbReference type="GO" id="GO:0009401">
    <property type="term" value="P:phosphoenolpyruvate-dependent sugar phosphotransferase system"/>
    <property type="evidence" value="ECO:0007669"/>
    <property type="project" value="UniProtKB-KW"/>
</dbReference>
<evidence type="ECO:0000259" key="6">
    <source>
        <dbReference type="PROSITE" id="PS51350"/>
    </source>
</evidence>
<evidence type="ECO:0000256" key="1">
    <source>
        <dbReference type="ARBA" id="ARBA00003681"/>
    </source>
</evidence>
<keyword evidence="4" id="KW-0963">Cytoplasm</keyword>
<comment type="subcellular location">
    <subcellularLocation>
        <location evidence="2">Cytoplasm</location>
    </subcellularLocation>
</comment>
<comment type="function">
    <text evidence="1">General (non sugar-specific) component of the phosphoenolpyruvate-dependent sugar phosphotransferase system (sugar PTS). This major carbohydrate active-transport system catalyzes the phosphorylation of incoming sugar substrates concomitantly with their translocation across the cell membrane. The phosphoryl group from phosphoenolpyruvate (PEP) is transferred to the phosphoryl carrier protein HPr by enzyme I. Phospho-HPr then transfers it to the PTS EIIA domain.</text>
</comment>
<dbReference type="PRINTS" id="PR00107">
    <property type="entry name" value="PHOSPHOCPHPR"/>
</dbReference>
<dbReference type="AlphaFoldDB" id="A0A1M6FY91"/>
<evidence type="ECO:0000256" key="4">
    <source>
        <dbReference type="ARBA" id="ARBA00022490"/>
    </source>
</evidence>
<evidence type="ECO:0000256" key="2">
    <source>
        <dbReference type="ARBA" id="ARBA00004496"/>
    </source>
</evidence>
<dbReference type="EMBL" id="FQZL01000009">
    <property type="protein sequence ID" value="SHJ02705.1"/>
    <property type="molecule type" value="Genomic_DNA"/>
</dbReference>
<gene>
    <name evidence="7" type="ORF">SAMN02745751_01586</name>
</gene>
<dbReference type="InterPro" id="IPR050399">
    <property type="entry name" value="HPr"/>
</dbReference>
<dbReference type="GO" id="GO:0005737">
    <property type="term" value="C:cytoplasm"/>
    <property type="evidence" value="ECO:0007669"/>
    <property type="project" value="UniProtKB-SubCell"/>
</dbReference>
<feature type="domain" description="HPr" evidence="6">
    <location>
        <begin position="1"/>
        <end position="86"/>
    </location>
</feature>
<dbReference type="PANTHER" id="PTHR33705">
    <property type="entry name" value="PHOSPHOCARRIER PROTEIN HPR"/>
    <property type="match status" value="1"/>
</dbReference>